<evidence type="ECO:0000313" key="2">
    <source>
        <dbReference type="Proteomes" id="UP000192342"/>
    </source>
</evidence>
<dbReference type="Gene3D" id="2.60.40.1080">
    <property type="match status" value="2"/>
</dbReference>
<name>A0A1Y1SDW7_9GAMM</name>
<sequence>MLIALGISACNSVGAGTQPTGLVVGGPSGETSVDIAECSIFNLYAYLEVNDEVDTTADFSSRVDWSSDNPTIAEVSNGDVVPEGLSDGQVYQRGVVIARQPGAATIRAHYLDFSATIVINVSGLSALSIEPALTTLAAGTSQQFVLQGQVADSVEAVDFSANAQWSFTTPTTNLRLSDDASGTLIAGSSGDSTTTLQARLSECGRHTSTQLKVATPSAYRIEYDNGDNPRLPLGYSEAFSVWADFNSGQRQNLSAQISTDLDDDDPLQALVAQSSLPGQERVLVYTQAETADQAFEISLPGEDEMRLMSKAWTVSEQDLQAISSPQTEWQLVFPDTAQLQVMGQFDDGNVLDISRHVDWSSADDSVLSVSDVAANAGEIAGANLNARVEVEALAPQNADLDPLRFSIQLSAAP</sequence>
<evidence type="ECO:0000313" key="1">
    <source>
        <dbReference type="EMBL" id="ORE86894.1"/>
    </source>
</evidence>
<dbReference type="Proteomes" id="UP000192342">
    <property type="component" value="Unassembled WGS sequence"/>
</dbReference>
<proteinExistence type="predicted"/>
<dbReference type="AlphaFoldDB" id="A0A1Y1SDW7"/>
<dbReference type="EMBL" id="AQQV01000002">
    <property type="protein sequence ID" value="ORE86894.1"/>
    <property type="molecule type" value="Genomic_DNA"/>
</dbReference>
<protein>
    <submittedName>
        <fullName evidence="1">YVTN beta-propeller repeat-containing protein</fullName>
    </submittedName>
</protein>
<organism evidence="1 2">
    <name type="scientific">Oceanococcus atlanticus</name>
    <dbReference type="NCBI Taxonomy" id="1317117"/>
    <lineage>
        <taxon>Bacteria</taxon>
        <taxon>Pseudomonadati</taxon>
        <taxon>Pseudomonadota</taxon>
        <taxon>Gammaproteobacteria</taxon>
        <taxon>Chromatiales</taxon>
        <taxon>Oceanococcaceae</taxon>
        <taxon>Oceanococcus</taxon>
    </lineage>
</organism>
<dbReference type="STRING" id="1317117.ATO7_07642"/>
<comment type="caution">
    <text evidence="1">The sequence shown here is derived from an EMBL/GenBank/DDBJ whole genome shotgun (WGS) entry which is preliminary data.</text>
</comment>
<gene>
    <name evidence="1" type="ORF">ATO7_07642</name>
</gene>
<accession>A0A1Y1SDW7</accession>
<keyword evidence="2" id="KW-1185">Reference proteome</keyword>
<reference evidence="1 2" key="1">
    <citation type="submission" date="2013-04" db="EMBL/GenBank/DDBJ databases">
        <title>Oceanococcus atlanticus 22II-S10r2 Genome Sequencing.</title>
        <authorList>
            <person name="Lai Q."/>
            <person name="Li G."/>
            <person name="Shao Z."/>
        </authorList>
    </citation>
    <scope>NUCLEOTIDE SEQUENCE [LARGE SCALE GENOMIC DNA]</scope>
    <source>
        <strain evidence="1 2">22II-S10r2</strain>
    </source>
</reference>